<dbReference type="Proteomes" id="UP000015105">
    <property type="component" value="Chromosome 4D"/>
</dbReference>
<protein>
    <submittedName>
        <fullName evidence="1">Uncharacterized protein</fullName>
    </submittedName>
</protein>
<reference evidence="2" key="2">
    <citation type="journal article" date="2017" name="Nat. Plants">
        <title>The Aegilops tauschii genome reveals multiple impacts of transposons.</title>
        <authorList>
            <person name="Zhao G."/>
            <person name="Zou C."/>
            <person name="Li K."/>
            <person name="Wang K."/>
            <person name="Li T."/>
            <person name="Gao L."/>
            <person name="Zhang X."/>
            <person name="Wang H."/>
            <person name="Yang Z."/>
            <person name="Liu X."/>
            <person name="Jiang W."/>
            <person name="Mao L."/>
            <person name="Kong X."/>
            <person name="Jiao Y."/>
            <person name="Jia J."/>
        </authorList>
    </citation>
    <scope>NUCLEOTIDE SEQUENCE [LARGE SCALE GENOMIC DNA]</scope>
    <source>
        <strain evidence="2">cv. AL8/78</strain>
    </source>
</reference>
<dbReference type="Gramene" id="AET4Gv20155900.22">
    <property type="protein sequence ID" value="AET4Gv20155900.22"/>
    <property type="gene ID" value="AET4Gv20155900"/>
</dbReference>
<organism evidence="1 2">
    <name type="scientific">Aegilops tauschii subsp. strangulata</name>
    <name type="common">Goatgrass</name>
    <dbReference type="NCBI Taxonomy" id="200361"/>
    <lineage>
        <taxon>Eukaryota</taxon>
        <taxon>Viridiplantae</taxon>
        <taxon>Streptophyta</taxon>
        <taxon>Embryophyta</taxon>
        <taxon>Tracheophyta</taxon>
        <taxon>Spermatophyta</taxon>
        <taxon>Magnoliopsida</taxon>
        <taxon>Liliopsida</taxon>
        <taxon>Poales</taxon>
        <taxon>Poaceae</taxon>
        <taxon>BOP clade</taxon>
        <taxon>Pooideae</taxon>
        <taxon>Triticodae</taxon>
        <taxon>Triticeae</taxon>
        <taxon>Triticinae</taxon>
        <taxon>Aegilops</taxon>
    </lineage>
</organism>
<name>A0A453HDE5_AEGTS</name>
<reference evidence="1" key="5">
    <citation type="journal article" date="2021" name="G3 (Bethesda)">
        <title>Aegilops tauschii genome assembly Aet v5.0 features greater sequence contiguity and improved annotation.</title>
        <authorList>
            <person name="Wang L."/>
            <person name="Zhu T."/>
            <person name="Rodriguez J.C."/>
            <person name="Deal K.R."/>
            <person name="Dubcovsky J."/>
            <person name="McGuire P.E."/>
            <person name="Lux T."/>
            <person name="Spannagl M."/>
            <person name="Mayer K.F.X."/>
            <person name="Baldrich P."/>
            <person name="Meyers B.C."/>
            <person name="Huo N."/>
            <person name="Gu Y.Q."/>
            <person name="Zhou H."/>
            <person name="Devos K.M."/>
            <person name="Bennetzen J.L."/>
            <person name="Unver T."/>
            <person name="Budak H."/>
            <person name="Gulick P.J."/>
            <person name="Galiba G."/>
            <person name="Kalapos B."/>
            <person name="Nelson D.R."/>
            <person name="Li P."/>
            <person name="You F.M."/>
            <person name="Luo M.C."/>
            <person name="Dvorak J."/>
        </authorList>
    </citation>
    <scope>NUCLEOTIDE SEQUENCE [LARGE SCALE GENOMIC DNA]</scope>
    <source>
        <strain evidence="1">cv. AL8/78</strain>
    </source>
</reference>
<proteinExistence type="predicted"/>
<evidence type="ECO:0000313" key="2">
    <source>
        <dbReference type="Proteomes" id="UP000015105"/>
    </source>
</evidence>
<reference evidence="2" key="1">
    <citation type="journal article" date="2014" name="Science">
        <title>Ancient hybridizations among the ancestral genomes of bread wheat.</title>
        <authorList>
            <consortium name="International Wheat Genome Sequencing Consortium,"/>
            <person name="Marcussen T."/>
            <person name="Sandve S.R."/>
            <person name="Heier L."/>
            <person name="Spannagl M."/>
            <person name="Pfeifer M."/>
            <person name="Jakobsen K.S."/>
            <person name="Wulff B.B."/>
            <person name="Steuernagel B."/>
            <person name="Mayer K.F."/>
            <person name="Olsen O.A."/>
        </authorList>
    </citation>
    <scope>NUCLEOTIDE SEQUENCE [LARGE SCALE GENOMIC DNA]</scope>
    <source>
        <strain evidence="2">cv. AL8/78</strain>
    </source>
</reference>
<accession>A0A453HDE5</accession>
<keyword evidence="2" id="KW-1185">Reference proteome</keyword>
<dbReference type="AlphaFoldDB" id="A0A453HDE5"/>
<reference evidence="1" key="3">
    <citation type="journal article" date="2017" name="Nature">
        <title>Genome sequence of the progenitor of the wheat D genome Aegilops tauschii.</title>
        <authorList>
            <person name="Luo M.C."/>
            <person name="Gu Y.Q."/>
            <person name="Puiu D."/>
            <person name="Wang H."/>
            <person name="Twardziok S.O."/>
            <person name="Deal K.R."/>
            <person name="Huo N."/>
            <person name="Zhu T."/>
            <person name="Wang L."/>
            <person name="Wang Y."/>
            <person name="McGuire P.E."/>
            <person name="Liu S."/>
            <person name="Long H."/>
            <person name="Ramasamy R.K."/>
            <person name="Rodriguez J.C."/>
            <person name="Van S.L."/>
            <person name="Yuan L."/>
            <person name="Wang Z."/>
            <person name="Xia Z."/>
            <person name="Xiao L."/>
            <person name="Anderson O.D."/>
            <person name="Ouyang S."/>
            <person name="Liang Y."/>
            <person name="Zimin A.V."/>
            <person name="Pertea G."/>
            <person name="Qi P."/>
            <person name="Bennetzen J.L."/>
            <person name="Dai X."/>
            <person name="Dawson M.W."/>
            <person name="Muller H.G."/>
            <person name="Kugler K."/>
            <person name="Rivarola-Duarte L."/>
            <person name="Spannagl M."/>
            <person name="Mayer K.F.X."/>
            <person name="Lu F.H."/>
            <person name="Bevan M.W."/>
            <person name="Leroy P."/>
            <person name="Li P."/>
            <person name="You F.M."/>
            <person name="Sun Q."/>
            <person name="Liu Z."/>
            <person name="Lyons E."/>
            <person name="Wicker T."/>
            <person name="Salzberg S.L."/>
            <person name="Devos K.M."/>
            <person name="Dvorak J."/>
        </authorList>
    </citation>
    <scope>NUCLEOTIDE SEQUENCE [LARGE SCALE GENOMIC DNA]</scope>
    <source>
        <strain evidence="1">cv. AL8/78</strain>
    </source>
</reference>
<reference evidence="1" key="4">
    <citation type="submission" date="2019-03" db="UniProtKB">
        <authorList>
            <consortium name="EnsemblPlants"/>
        </authorList>
    </citation>
    <scope>IDENTIFICATION</scope>
</reference>
<dbReference type="EnsemblPlants" id="AET4Gv20155900.22">
    <property type="protein sequence ID" value="AET4Gv20155900.22"/>
    <property type="gene ID" value="AET4Gv20155900"/>
</dbReference>
<sequence length="134" mass="15451">MVLAGVTMYNCFKYLKAGIKQTMIQDGAQIMIYRVRGMKFSKDVRNQLSQIIQKIAKGPTDLQARRGRKSDPDYRKLRRALCVGYGNQLAERMIHHNGYHTVGYRTQLVQRCIHLLYWKVMNTGSCLCMSSTTN</sequence>
<evidence type="ECO:0000313" key="1">
    <source>
        <dbReference type="EnsemblPlants" id="AET4Gv20155900.22"/>
    </source>
</evidence>